<comment type="caution">
    <text evidence="3">The sequence shown here is derived from an EMBL/GenBank/DDBJ whole genome shotgun (WGS) entry which is preliminary data.</text>
</comment>
<dbReference type="InParanoid" id="D6TRE6"/>
<dbReference type="AlphaFoldDB" id="D6TRE6"/>
<keyword evidence="2" id="KW-0812">Transmembrane</keyword>
<organism evidence="3 4">
    <name type="scientific">Ktedonobacter racemifer DSM 44963</name>
    <dbReference type="NCBI Taxonomy" id="485913"/>
    <lineage>
        <taxon>Bacteria</taxon>
        <taxon>Bacillati</taxon>
        <taxon>Chloroflexota</taxon>
        <taxon>Ktedonobacteria</taxon>
        <taxon>Ktedonobacterales</taxon>
        <taxon>Ktedonobacteraceae</taxon>
        <taxon>Ktedonobacter</taxon>
    </lineage>
</organism>
<evidence type="ECO:0000256" key="2">
    <source>
        <dbReference type="SAM" id="Phobius"/>
    </source>
</evidence>
<evidence type="ECO:0000256" key="1">
    <source>
        <dbReference type="SAM" id="MobiDB-lite"/>
    </source>
</evidence>
<dbReference type="STRING" id="485913.Krac_9196"/>
<evidence type="ECO:0000313" key="3">
    <source>
        <dbReference type="EMBL" id="EFH87845.1"/>
    </source>
</evidence>
<dbReference type="EMBL" id="ADVG01000002">
    <property type="protein sequence ID" value="EFH87845.1"/>
    <property type="molecule type" value="Genomic_DNA"/>
</dbReference>
<keyword evidence="2" id="KW-0472">Membrane</keyword>
<feature type="transmembrane region" description="Helical" evidence="2">
    <location>
        <begin position="93"/>
        <end position="114"/>
    </location>
</feature>
<feature type="transmembrane region" description="Helical" evidence="2">
    <location>
        <begin position="59"/>
        <end position="81"/>
    </location>
</feature>
<dbReference type="Proteomes" id="UP000004508">
    <property type="component" value="Unassembled WGS sequence"/>
</dbReference>
<dbReference type="eggNOG" id="ENOG5030JAY">
    <property type="taxonomic scope" value="Bacteria"/>
</dbReference>
<name>D6TRE6_KTERA</name>
<protein>
    <submittedName>
        <fullName evidence="3">Uncharacterized protein</fullName>
    </submittedName>
</protein>
<proteinExistence type="predicted"/>
<feature type="transmembrane region" description="Helical" evidence="2">
    <location>
        <begin position="26"/>
        <end position="47"/>
    </location>
</feature>
<accession>D6TRE6</accession>
<feature type="transmembrane region" description="Helical" evidence="2">
    <location>
        <begin position="126"/>
        <end position="144"/>
    </location>
</feature>
<sequence length="321" mass="36085">MRIPMQASKRGEHGYPLLFWYVSRSWVSSLLFSLFILGGGLGLYLWWGRFSTDNSPDSLLGYAFAFGGIACFLLAGICYSLTRRARRKAIGKLNAALNWHIGFGLMGLGLLILHSFGNFNPRSGTYALYGMLALVMCGIVGKGLDRLIPRLIAREVRKALTGSGEDRIERISQKLQALTEERDPRQQARKSPDNLSLSGLLFGEGRPGESMHGTPVGAIRERSLAGVSLPPSWDLAYITLEETPHELQPRSGSTGQQAPNLKRQMRELQVVQLALQKEQFYRYVLRYWRALHIFLALVTLGLTIWHIIYALQILIPTWMDH</sequence>
<gene>
    <name evidence="3" type="ORF">Krac_9196</name>
</gene>
<reference evidence="3 4" key="1">
    <citation type="journal article" date="2011" name="Stand. Genomic Sci.">
        <title>Non-contiguous finished genome sequence and contextual data of the filamentous soil bacterium Ktedonobacter racemifer type strain (SOSP1-21).</title>
        <authorList>
            <person name="Chang Y.J."/>
            <person name="Land M."/>
            <person name="Hauser L."/>
            <person name="Chertkov O."/>
            <person name="Del Rio T.G."/>
            <person name="Nolan M."/>
            <person name="Copeland A."/>
            <person name="Tice H."/>
            <person name="Cheng J.F."/>
            <person name="Lucas S."/>
            <person name="Han C."/>
            <person name="Goodwin L."/>
            <person name="Pitluck S."/>
            <person name="Ivanova N."/>
            <person name="Ovchinikova G."/>
            <person name="Pati A."/>
            <person name="Chen A."/>
            <person name="Palaniappan K."/>
            <person name="Mavromatis K."/>
            <person name="Liolios K."/>
            <person name="Brettin T."/>
            <person name="Fiebig A."/>
            <person name="Rohde M."/>
            <person name="Abt B."/>
            <person name="Goker M."/>
            <person name="Detter J.C."/>
            <person name="Woyke T."/>
            <person name="Bristow J."/>
            <person name="Eisen J.A."/>
            <person name="Markowitz V."/>
            <person name="Hugenholtz P."/>
            <person name="Kyrpides N.C."/>
            <person name="Klenk H.P."/>
            <person name="Lapidus A."/>
        </authorList>
    </citation>
    <scope>NUCLEOTIDE SEQUENCE [LARGE SCALE GENOMIC DNA]</scope>
    <source>
        <strain evidence="4">DSM 44963</strain>
    </source>
</reference>
<dbReference type="RefSeq" id="WP_007913362.1">
    <property type="nucleotide sequence ID" value="NZ_ADVG01000002.1"/>
</dbReference>
<feature type="transmembrane region" description="Helical" evidence="2">
    <location>
        <begin position="290"/>
        <end position="315"/>
    </location>
</feature>
<keyword evidence="2" id="KW-1133">Transmembrane helix</keyword>
<keyword evidence="4" id="KW-1185">Reference proteome</keyword>
<evidence type="ECO:0000313" key="4">
    <source>
        <dbReference type="Proteomes" id="UP000004508"/>
    </source>
</evidence>
<feature type="compositionally biased region" description="Basic and acidic residues" evidence="1">
    <location>
        <begin position="179"/>
        <end position="192"/>
    </location>
</feature>
<feature type="region of interest" description="Disordered" evidence="1">
    <location>
        <begin position="175"/>
        <end position="199"/>
    </location>
</feature>
<dbReference type="OrthoDB" id="151118at2"/>